<feature type="non-terminal residue" evidence="8">
    <location>
        <position position="1"/>
    </location>
</feature>
<evidence type="ECO:0000313" key="9">
    <source>
        <dbReference type="Proteomes" id="UP000261325"/>
    </source>
</evidence>
<dbReference type="EC" id="1.6.5.11" evidence="8"/>
<proteinExistence type="predicted"/>
<dbReference type="GO" id="GO:0012505">
    <property type="term" value="C:endomembrane system"/>
    <property type="evidence" value="ECO:0007669"/>
    <property type="project" value="UniProtKB-SubCell"/>
</dbReference>
<evidence type="ECO:0000313" key="8">
    <source>
        <dbReference type="EMBL" id="HAC30154.1"/>
    </source>
</evidence>
<dbReference type="Pfam" id="PF00361">
    <property type="entry name" value="Proton_antipo_M"/>
    <property type="match status" value="1"/>
</dbReference>
<dbReference type="InterPro" id="IPR001750">
    <property type="entry name" value="ND/Mrp_TM"/>
</dbReference>
<evidence type="ECO:0000256" key="3">
    <source>
        <dbReference type="ARBA" id="ARBA00022989"/>
    </source>
</evidence>
<evidence type="ECO:0000256" key="1">
    <source>
        <dbReference type="ARBA" id="ARBA00004127"/>
    </source>
</evidence>
<organism evidence="8 9">
    <name type="scientific">Marinobacter nauticus</name>
    <name type="common">Marinobacter hydrocarbonoclasticus</name>
    <name type="synonym">Marinobacter aquaeolei</name>
    <dbReference type="NCBI Taxonomy" id="2743"/>
    <lineage>
        <taxon>Bacteria</taxon>
        <taxon>Pseudomonadati</taxon>
        <taxon>Pseudomonadota</taxon>
        <taxon>Gammaproteobacteria</taxon>
        <taxon>Pseudomonadales</taxon>
        <taxon>Marinobacteraceae</taxon>
        <taxon>Marinobacter</taxon>
    </lineage>
</organism>
<protein>
    <submittedName>
        <fullName evidence="8">NADH-quinone oxidoreductase subunit N</fullName>
        <ecNumber evidence="8">1.6.5.11</ecNumber>
    </submittedName>
</protein>
<dbReference type="GO" id="GO:0016491">
    <property type="term" value="F:oxidoreductase activity"/>
    <property type="evidence" value="ECO:0007669"/>
    <property type="project" value="UniProtKB-KW"/>
</dbReference>
<keyword evidence="4 6" id="KW-0472">Membrane</keyword>
<feature type="transmembrane region" description="Helical" evidence="6">
    <location>
        <begin position="33"/>
        <end position="55"/>
    </location>
</feature>
<evidence type="ECO:0000256" key="6">
    <source>
        <dbReference type="SAM" id="Phobius"/>
    </source>
</evidence>
<name>A0A3B8WIR2_MARNT</name>
<evidence type="ECO:0000256" key="2">
    <source>
        <dbReference type="ARBA" id="ARBA00022692"/>
    </source>
</evidence>
<keyword evidence="3 6" id="KW-1133">Transmembrane helix</keyword>
<dbReference type="Proteomes" id="UP000261325">
    <property type="component" value="Unassembled WGS sequence"/>
</dbReference>
<feature type="transmembrane region" description="Helical" evidence="6">
    <location>
        <begin position="6"/>
        <end position="26"/>
    </location>
</feature>
<feature type="domain" description="NADH:quinone oxidoreductase/Mrp antiporter transmembrane" evidence="7">
    <location>
        <begin position="2"/>
        <end position="78"/>
    </location>
</feature>
<gene>
    <name evidence="8" type="ORF">DCF82_20460</name>
</gene>
<keyword evidence="2 5" id="KW-0812">Transmembrane</keyword>
<dbReference type="EMBL" id="DLYI01000279">
    <property type="protein sequence ID" value="HAC30154.1"/>
    <property type="molecule type" value="Genomic_DNA"/>
</dbReference>
<accession>A0A3B8WIR2</accession>
<feature type="non-terminal residue" evidence="8">
    <location>
        <position position="78"/>
    </location>
</feature>
<reference evidence="8 9" key="1">
    <citation type="journal article" date="2018" name="Nat. Biotechnol.">
        <title>A standardized bacterial taxonomy based on genome phylogeny substantially revises the tree of life.</title>
        <authorList>
            <person name="Parks D.H."/>
            <person name="Chuvochina M."/>
            <person name="Waite D.W."/>
            <person name="Rinke C."/>
            <person name="Skarshewski A."/>
            <person name="Chaumeil P.A."/>
            <person name="Hugenholtz P."/>
        </authorList>
    </citation>
    <scope>NUCLEOTIDE SEQUENCE [LARGE SCALE GENOMIC DNA]</scope>
    <source>
        <strain evidence="8">UBA9049</strain>
    </source>
</reference>
<evidence type="ECO:0000256" key="4">
    <source>
        <dbReference type="ARBA" id="ARBA00023136"/>
    </source>
</evidence>
<comment type="caution">
    <text evidence="8">The sequence shown here is derived from an EMBL/GenBank/DDBJ whole genome shotgun (WGS) entry which is preliminary data.</text>
</comment>
<evidence type="ECO:0000259" key="7">
    <source>
        <dbReference type="Pfam" id="PF00361"/>
    </source>
</evidence>
<dbReference type="PANTHER" id="PTHR22773">
    <property type="entry name" value="NADH DEHYDROGENASE"/>
    <property type="match status" value="1"/>
</dbReference>
<dbReference type="AlphaFoldDB" id="A0A3B8WIR2"/>
<keyword evidence="8" id="KW-0560">Oxidoreductase</keyword>
<evidence type="ECO:0000256" key="5">
    <source>
        <dbReference type="RuleBase" id="RU000320"/>
    </source>
</evidence>
<comment type="subcellular location">
    <subcellularLocation>
        <location evidence="1">Endomembrane system</location>
        <topology evidence="1">Multi-pass membrane protein</topology>
    </subcellularLocation>
    <subcellularLocation>
        <location evidence="5">Membrane</location>
        <topology evidence="5">Multi-pass membrane protein</topology>
    </subcellularLocation>
</comment>
<dbReference type="GO" id="GO:0016020">
    <property type="term" value="C:membrane"/>
    <property type="evidence" value="ECO:0007669"/>
    <property type="project" value="UniProtKB-SubCell"/>
</dbReference>
<sequence>APATTVLATVSKLAVFLVLLRLVLVAPVFGSGWLLGLISLLALLSMFGGNLLALFQPDLKRLLGYSSIAHMGYLLVAV</sequence>